<evidence type="ECO:0000256" key="7">
    <source>
        <dbReference type="ARBA" id="ARBA00042138"/>
    </source>
</evidence>
<evidence type="ECO:0000313" key="12">
    <source>
        <dbReference type="Proteomes" id="UP000449710"/>
    </source>
</evidence>
<accession>A0AA44BDF8</accession>
<keyword evidence="12" id="KW-1185">Reference proteome</keyword>
<dbReference type="InterPro" id="IPR035901">
    <property type="entry name" value="GIY-YIG_endonuc_sf"/>
</dbReference>
<evidence type="ECO:0000259" key="9">
    <source>
        <dbReference type="PROSITE" id="PS50151"/>
    </source>
</evidence>
<dbReference type="Pfam" id="PF01541">
    <property type="entry name" value="GIY-YIG"/>
    <property type="match status" value="1"/>
</dbReference>
<evidence type="ECO:0000256" key="6">
    <source>
        <dbReference type="ARBA" id="ARBA00040756"/>
    </source>
</evidence>
<dbReference type="PROSITE" id="PS50164">
    <property type="entry name" value="GIY_YIG"/>
    <property type="match status" value="1"/>
</dbReference>
<feature type="domain" description="UVR" evidence="9">
    <location>
        <begin position="198"/>
        <end position="233"/>
    </location>
</feature>
<proteinExistence type="predicted"/>
<dbReference type="CDD" id="cd10434">
    <property type="entry name" value="GIY-YIG_UvrC_Cho"/>
    <property type="match status" value="1"/>
</dbReference>
<sequence length="335" mass="39377">MKTILYNSNDRKNLPRSPGVYRFIDQQGEVLYIGKSVNLKSRVNSYFQNKGEGEGPEKLLRMQGFITFIEVTPTPTELEAEWLEQALIERHHPQYNQQMKSNARHGYLVPEAGKVNWRWREIPLGKDQDPLQEKRKDHFLIGPFRNPKALKDRLKVLYNFTWLEDWSYQPLPVAYPTEGVTKIVRWLKEIFGNQENYNQWIRNLEQERDLAAKKLEFEKAGRFQEVIASVAPLGHALKRNQLLYQGDPPFMIDRKNQHHCGYYLKNGVLFRTCWISKPKASGGEGKVFLRLIGNREDTIEGDGTYQQWRLTNLDQEMILYRAFVKQEEKIIGCFL</sequence>
<dbReference type="Gene3D" id="3.40.1440.10">
    <property type="entry name" value="GIY-YIG endonuclease"/>
    <property type="match status" value="1"/>
</dbReference>
<dbReference type="PROSITE" id="PS50151">
    <property type="entry name" value="UVR"/>
    <property type="match status" value="1"/>
</dbReference>
<dbReference type="SUPFAM" id="SSF46600">
    <property type="entry name" value="C-terminal UvrC-binding domain of UvrB"/>
    <property type="match status" value="1"/>
</dbReference>
<dbReference type="Proteomes" id="UP000449710">
    <property type="component" value="Unassembled WGS sequence"/>
</dbReference>
<evidence type="ECO:0000259" key="10">
    <source>
        <dbReference type="PROSITE" id="PS50164"/>
    </source>
</evidence>
<dbReference type="GO" id="GO:0009432">
    <property type="term" value="P:SOS response"/>
    <property type="evidence" value="ECO:0007669"/>
    <property type="project" value="UniProtKB-KW"/>
</dbReference>
<dbReference type="InterPro" id="IPR001943">
    <property type="entry name" value="UVR_dom"/>
</dbReference>
<dbReference type="GO" id="GO:0016787">
    <property type="term" value="F:hydrolase activity"/>
    <property type="evidence" value="ECO:0007669"/>
    <property type="project" value="UniProtKB-KW"/>
</dbReference>
<dbReference type="AlphaFoldDB" id="A0AA44BDF8"/>
<feature type="domain" description="GIY-YIG" evidence="10">
    <location>
        <begin position="16"/>
        <end position="97"/>
    </location>
</feature>
<dbReference type="InterPro" id="IPR036876">
    <property type="entry name" value="UVR_dom_sf"/>
</dbReference>
<evidence type="ECO:0000256" key="5">
    <source>
        <dbReference type="ARBA" id="ARBA00023236"/>
    </source>
</evidence>
<dbReference type="InterPro" id="IPR050066">
    <property type="entry name" value="UvrABC_protein_C"/>
</dbReference>
<dbReference type="GO" id="GO:0009380">
    <property type="term" value="C:excinuclease repair complex"/>
    <property type="evidence" value="ECO:0007669"/>
    <property type="project" value="TreeGrafter"/>
</dbReference>
<dbReference type="RefSeq" id="WP_160719786.1">
    <property type="nucleotide sequence ID" value="NZ_SUMG01000004.1"/>
</dbReference>
<dbReference type="SMART" id="SM00465">
    <property type="entry name" value="GIYc"/>
    <property type="match status" value="1"/>
</dbReference>
<organism evidence="11 12">
    <name type="scientific">Isachenkonia alkalipeptolytica</name>
    <dbReference type="NCBI Taxonomy" id="2565777"/>
    <lineage>
        <taxon>Bacteria</taxon>
        <taxon>Bacillati</taxon>
        <taxon>Bacillota</taxon>
        <taxon>Clostridia</taxon>
        <taxon>Eubacteriales</taxon>
        <taxon>Clostridiaceae</taxon>
        <taxon>Isachenkonia</taxon>
    </lineage>
</organism>
<keyword evidence="5" id="KW-0742">SOS response</keyword>
<protein>
    <recommendedName>
        <fullName evidence="6">Excinuclease cho</fullName>
    </recommendedName>
    <alternativeName>
        <fullName evidence="8">Endonuclease cho</fullName>
    </alternativeName>
    <alternativeName>
        <fullName evidence="7">UvrC homolog protein</fullName>
    </alternativeName>
</protein>
<dbReference type="GO" id="GO:0004518">
    <property type="term" value="F:nuclease activity"/>
    <property type="evidence" value="ECO:0007669"/>
    <property type="project" value="UniProtKB-KW"/>
</dbReference>
<evidence type="ECO:0000256" key="2">
    <source>
        <dbReference type="ARBA" id="ARBA00022801"/>
    </source>
</evidence>
<evidence type="ECO:0000256" key="3">
    <source>
        <dbReference type="ARBA" id="ARBA00022881"/>
    </source>
</evidence>
<name>A0AA44BDF8_9CLOT</name>
<evidence type="ECO:0000313" key="11">
    <source>
        <dbReference type="EMBL" id="NBG87868.1"/>
    </source>
</evidence>
<evidence type="ECO:0000256" key="8">
    <source>
        <dbReference type="ARBA" id="ARBA00042732"/>
    </source>
</evidence>
<evidence type="ECO:0000256" key="1">
    <source>
        <dbReference type="ARBA" id="ARBA00022763"/>
    </source>
</evidence>
<keyword evidence="3" id="KW-0267">Excision nuclease</keyword>
<dbReference type="SUPFAM" id="SSF82771">
    <property type="entry name" value="GIY-YIG endonuclease"/>
    <property type="match status" value="1"/>
</dbReference>
<evidence type="ECO:0000256" key="4">
    <source>
        <dbReference type="ARBA" id="ARBA00023204"/>
    </source>
</evidence>
<keyword evidence="4" id="KW-0234">DNA repair</keyword>
<keyword evidence="2" id="KW-0378">Hydrolase</keyword>
<reference evidence="11 12" key="1">
    <citation type="submission" date="2019-04" db="EMBL/GenBank/DDBJ databases">
        <title>Isachenkonia alkalipeptolytica gen. nov. sp. nov. a new anaerobic, alkiliphilic organothrophic bacterium capable to reduce synthesized ferrihydrite isolated from a soda lake.</title>
        <authorList>
            <person name="Toshchakov S.V."/>
            <person name="Zavarzina D.G."/>
            <person name="Zhilina T.N."/>
            <person name="Kostrikina N.A."/>
            <person name="Kublanov I.V."/>
        </authorList>
    </citation>
    <scope>NUCLEOTIDE SEQUENCE [LARGE SCALE GENOMIC DNA]</scope>
    <source>
        <strain evidence="11 12">Z-1701</strain>
    </source>
</reference>
<dbReference type="PANTHER" id="PTHR30562:SF10">
    <property type="entry name" value="EXCINUCLEASE CHO"/>
    <property type="match status" value="1"/>
</dbReference>
<comment type="caution">
    <text evidence="11">The sequence shown here is derived from an EMBL/GenBank/DDBJ whole genome shotgun (WGS) entry which is preliminary data.</text>
</comment>
<dbReference type="PANTHER" id="PTHR30562">
    <property type="entry name" value="UVRC/OXIDOREDUCTASE"/>
    <property type="match status" value="1"/>
</dbReference>
<keyword evidence="1" id="KW-0227">DNA damage</keyword>
<gene>
    <name evidence="11" type="ORF">ISALK_05080</name>
</gene>
<dbReference type="InterPro" id="IPR000305">
    <property type="entry name" value="GIY-YIG_endonuc"/>
</dbReference>
<dbReference type="GO" id="GO:0006289">
    <property type="term" value="P:nucleotide-excision repair"/>
    <property type="evidence" value="ECO:0007669"/>
    <property type="project" value="InterPro"/>
</dbReference>
<dbReference type="EMBL" id="SUMG01000004">
    <property type="protein sequence ID" value="NBG87868.1"/>
    <property type="molecule type" value="Genomic_DNA"/>
</dbReference>
<dbReference type="InterPro" id="IPR047296">
    <property type="entry name" value="GIY-YIG_UvrC_Cho"/>
</dbReference>